<dbReference type="EMBL" id="CP006773">
    <property type="protein sequence ID" value="AHD02983.1"/>
    <property type="molecule type" value="Genomic_DNA"/>
</dbReference>
<keyword evidence="4" id="KW-0411">Iron-sulfur</keyword>
<evidence type="ECO:0000313" key="6">
    <source>
        <dbReference type="EMBL" id="AHD02983.1"/>
    </source>
</evidence>
<protein>
    <recommendedName>
        <fullName evidence="5">4Fe-4S ferredoxin-type domain-containing protein</fullName>
    </recommendedName>
</protein>
<sequence>MLDVASRSCELPLMDLCQTAHQRKLETGRAQILLLYEVEPLGLELAATWQVDVIPVSVCCLQQITHTDLLHALACGFDVIHVQVCASSADRLHQQQEVELVQVLGGLGRVLLFDGAETLARRLAAGIFPFPSVAPDIVAVGSRRDTARASAAALLPASEDHVVLPEQAPYGAVSLDEGQCNQCSSCVWVCPSDALSLTEDGGALSFVEAMCFQCGLCVSICPQRALSMEAGMNLSASAVLPHLLAGQGAEDAEAPGLAE</sequence>
<keyword evidence="7" id="KW-1185">Reference proteome</keyword>
<proteinExistence type="predicted"/>
<dbReference type="PATRIC" id="fig|999552.6.peg.1546"/>
<reference evidence="6 7" key="1">
    <citation type="submission" date="2013-09" db="EMBL/GenBank/DDBJ databases">
        <authorList>
            <consortium name="DOE Joint Genome Institute"/>
            <person name="Klenk H.-P."/>
            <person name="Huntemann M."/>
            <person name="Han J."/>
            <person name="Chen A."/>
            <person name="Kyrpides N."/>
            <person name="Mavromatis K."/>
            <person name="Markowitz V."/>
            <person name="Palaniappan K."/>
            <person name="Ivanova N."/>
            <person name="Schaumberg A."/>
            <person name="Pati A."/>
            <person name="Liolios K."/>
            <person name="Nordberg H.P."/>
            <person name="Cantor M.N."/>
            <person name="Hua S.X."/>
            <person name="Woyke T."/>
        </authorList>
    </citation>
    <scope>NUCLEOTIDE SEQUENCE [LARGE SCALE GENOMIC DNA]</scope>
    <source>
        <strain evidence="6 7">DSM 14336</strain>
    </source>
</reference>
<accession>V9VYF8</accession>
<dbReference type="KEGG" id="lmd:METH_07670"/>
<dbReference type="STRING" id="999552.METH_07670"/>
<dbReference type="SUPFAM" id="SSF54862">
    <property type="entry name" value="4Fe-4S ferredoxins"/>
    <property type="match status" value="1"/>
</dbReference>
<dbReference type="HOGENOM" id="CLU_873989_0_0_5"/>
<name>V9VYF8_9RHOB</name>
<dbReference type="PANTHER" id="PTHR43687">
    <property type="entry name" value="ADENYLYLSULFATE REDUCTASE, BETA SUBUNIT"/>
    <property type="match status" value="1"/>
</dbReference>
<dbReference type="PROSITE" id="PS51379">
    <property type="entry name" value="4FE4S_FER_2"/>
    <property type="match status" value="2"/>
</dbReference>
<keyword evidence="3" id="KW-0408">Iron</keyword>
<dbReference type="InterPro" id="IPR050572">
    <property type="entry name" value="Fe-S_Ferredoxin"/>
</dbReference>
<dbReference type="InterPro" id="IPR017896">
    <property type="entry name" value="4Fe4S_Fe-S-bd"/>
</dbReference>
<keyword evidence="1" id="KW-0004">4Fe-4S</keyword>
<evidence type="ECO:0000256" key="3">
    <source>
        <dbReference type="ARBA" id="ARBA00023004"/>
    </source>
</evidence>
<dbReference type="InterPro" id="IPR017900">
    <property type="entry name" value="4Fe4S_Fe_S_CS"/>
</dbReference>
<feature type="domain" description="4Fe-4S ferredoxin-type" evidence="5">
    <location>
        <begin position="202"/>
        <end position="231"/>
    </location>
</feature>
<dbReference type="GO" id="GO:0046872">
    <property type="term" value="F:metal ion binding"/>
    <property type="evidence" value="ECO:0007669"/>
    <property type="project" value="UniProtKB-KW"/>
</dbReference>
<dbReference type="Gene3D" id="3.30.70.20">
    <property type="match status" value="1"/>
</dbReference>
<dbReference type="Proteomes" id="UP000018780">
    <property type="component" value="Chromosome"/>
</dbReference>
<keyword evidence="2" id="KW-0479">Metal-binding</keyword>
<dbReference type="GO" id="GO:0051539">
    <property type="term" value="F:4 iron, 4 sulfur cluster binding"/>
    <property type="evidence" value="ECO:0007669"/>
    <property type="project" value="UniProtKB-KW"/>
</dbReference>
<organism evidence="6 7">
    <name type="scientific">Leisingera methylohalidivorans DSM 14336</name>
    <dbReference type="NCBI Taxonomy" id="999552"/>
    <lineage>
        <taxon>Bacteria</taxon>
        <taxon>Pseudomonadati</taxon>
        <taxon>Pseudomonadota</taxon>
        <taxon>Alphaproteobacteria</taxon>
        <taxon>Rhodobacterales</taxon>
        <taxon>Roseobacteraceae</taxon>
        <taxon>Leisingera</taxon>
    </lineage>
</organism>
<dbReference type="PANTHER" id="PTHR43687:SF4">
    <property type="entry name" value="BLR5484 PROTEIN"/>
    <property type="match status" value="1"/>
</dbReference>
<evidence type="ECO:0000256" key="2">
    <source>
        <dbReference type="ARBA" id="ARBA00022723"/>
    </source>
</evidence>
<feature type="domain" description="4Fe-4S ferredoxin-type" evidence="5">
    <location>
        <begin position="171"/>
        <end position="200"/>
    </location>
</feature>
<gene>
    <name evidence="6" type="ORF">METH_07670</name>
</gene>
<evidence type="ECO:0000259" key="5">
    <source>
        <dbReference type="PROSITE" id="PS51379"/>
    </source>
</evidence>
<evidence type="ECO:0000313" key="7">
    <source>
        <dbReference type="Proteomes" id="UP000018780"/>
    </source>
</evidence>
<dbReference type="Pfam" id="PF13237">
    <property type="entry name" value="Fer4_10"/>
    <property type="match status" value="1"/>
</dbReference>
<evidence type="ECO:0000256" key="4">
    <source>
        <dbReference type="ARBA" id="ARBA00023014"/>
    </source>
</evidence>
<dbReference type="AlphaFoldDB" id="V9VYF8"/>
<evidence type="ECO:0000256" key="1">
    <source>
        <dbReference type="ARBA" id="ARBA00022485"/>
    </source>
</evidence>
<dbReference type="PROSITE" id="PS00198">
    <property type="entry name" value="4FE4S_FER_1"/>
    <property type="match status" value="2"/>
</dbReference>